<protein>
    <submittedName>
        <fullName evidence="1">Uncharacterized protein</fullName>
    </submittedName>
</protein>
<evidence type="ECO:0000313" key="1">
    <source>
        <dbReference type="EMBL" id="OLF06242.1"/>
    </source>
</evidence>
<accession>A0A7Z1AWA8</accession>
<dbReference type="EMBL" id="MSIF01000023">
    <property type="protein sequence ID" value="OLF06242.1"/>
    <property type="molecule type" value="Genomic_DNA"/>
</dbReference>
<gene>
    <name evidence="1" type="ORF">BLA60_33245</name>
</gene>
<sequence>MTPHTPYITQWSGEREPEFTLIERPGRGIGYLNETLTDRDDQGVLWFRTPNRPAHGEPLFARVHPLRQRRAMRRLLCNVCANPADHTADGTLWLLRDFRDDWPGWPENVGAIEPPICVPCVRLSTRLCPALRRGAVAVRVRRAPIAGVRGALHSRGPSSEPHPTDDITVTYDDPRARWVRAINLVRQLQECTLIDPADLCRN</sequence>
<dbReference type="Proteomes" id="UP000185696">
    <property type="component" value="Unassembled WGS sequence"/>
</dbReference>
<organism evidence="1 2">
    <name type="scientific">Actinophytocola xinjiangensis</name>
    <dbReference type="NCBI Taxonomy" id="485602"/>
    <lineage>
        <taxon>Bacteria</taxon>
        <taxon>Bacillati</taxon>
        <taxon>Actinomycetota</taxon>
        <taxon>Actinomycetes</taxon>
        <taxon>Pseudonocardiales</taxon>
        <taxon>Pseudonocardiaceae</taxon>
    </lineage>
</organism>
<dbReference type="AlphaFoldDB" id="A0A7Z1AWA8"/>
<keyword evidence="2" id="KW-1185">Reference proteome</keyword>
<name>A0A7Z1AWA8_9PSEU</name>
<proteinExistence type="predicted"/>
<evidence type="ECO:0000313" key="2">
    <source>
        <dbReference type="Proteomes" id="UP000185696"/>
    </source>
</evidence>
<reference evidence="1 2" key="1">
    <citation type="submission" date="2016-12" db="EMBL/GenBank/DDBJ databases">
        <title>The draft genome sequence of Actinophytocola xinjiangensis.</title>
        <authorList>
            <person name="Wang W."/>
            <person name="Yuan L."/>
        </authorList>
    </citation>
    <scope>NUCLEOTIDE SEQUENCE [LARGE SCALE GENOMIC DNA]</scope>
    <source>
        <strain evidence="1 2">CGMCC 4.4663</strain>
    </source>
</reference>
<comment type="caution">
    <text evidence="1">The sequence shown here is derived from an EMBL/GenBank/DDBJ whole genome shotgun (WGS) entry which is preliminary data.</text>
</comment>